<dbReference type="EMBL" id="CM004389">
    <property type="protein sequence ID" value="OAY54714.1"/>
    <property type="molecule type" value="Genomic_DNA"/>
</dbReference>
<name>A0A2C9W8K5_MANES</name>
<evidence type="ECO:0000313" key="1">
    <source>
        <dbReference type="EMBL" id="OAY54714.1"/>
    </source>
</evidence>
<sequence>MRRTEASAPKIQRHWIETWIVWTSLLCNTTVGFMMPNKCLRKFLNQFRVGFMANFGETSVLRAELWVILQGLQLSWDSGFPSVSMLLWRLKGYWKEIGVLMFIMSIKRQIFVPTSYQLWLLTVSNETQRF</sequence>
<proteinExistence type="predicted"/>
<organism evidence="1">
    <name type="scientific">Manihot esculenta</name>
    <name type="common">Cassava</name>
    <name type="synonym">Jatropha manihot</name>
    <dbReference type="NCBI Taxonomy" id="3983"/>
    <lineage>
        <taxon>Eukaryota</taxon>
        <taxon>Viridiplantae</taxon>
        <taxon>Streptophyta</taxon>
        <taxon>Embryophyta</taxon>
        <taxon>Tracheophyta</taxon>
        <taxon>Spermatophyta</taxon>
        <taxon>Magnoliopsida</taxon>
        <taxon>eudicotyledons</taxon>
        <taxon>Gunneridae</taxon>
        <taxon>Pentapetalae</taxon>
        <taxon>rosids</taxon>
        <taxon>fabids</taxon>
        <taxon>Malpighiales</taxon>
        <taxon>Euphorbiaceae</taxon>
        <taxon>Crotonoideae</taxon>
        <taxon>Manihoteae</taxon>
        <taxon>Manihot</taxon>
    </lineage>
</organism>
<reference evidence="1" key="1">
    <citation type="submission" date="2016-02" db="EMBL/GenBank/DDBJ databases">
        <title>WGS assembly of Manihot esculenta.</title>
        <authorList>
            <person name="Bredeson J.V."/>
            <person name="Prochnik S.E."/>
            <person name="Lyons J.B."/>
            <person name="Schmutz J."/>
            <person name="Grimwood J."/>
            <person name="Vrebalov J."/>
            <person name="Bart R.S."/>
            <person name="Amuge T."/>
            <person name="Ferguson M.E."/>
            <person name="Green R."/>
            <person name="Putnam N."/>
            <person name="Stites J."/>
            <person name="Rounsley S."/>
            <person name="Rokhsar D.S."/>
        </authorList>
    </citation>
    <scope>NUCLEOTIDE SEQUENCE [LARGE SCALE GENOMIC DNA]</scope>
    <source>
        <tissue evidence="1">Leaf</tissue>
    </source>
</reference>
<dbReference type="AlphaFoldDB" id="A0A2C9W8K5"/>
<gene>
    <name evidence="1" type="ORF">MANES_03G096400</name>
</gene>
<accession>A0A2C9W8K5</accession>
<protein>
    <submittedName>
        <fullName evidence="1">Uncharacterized protein</fullName>
    </submittedName>
</protein>